<dbReference type="Pfam" id="PF04397">
    <property type="entry name" value="LytTR"/>
    <property type="match status" value="1"/>
</dbReference>
<evidence type="ECO:0000259" key="5">
    <source>
        <dbReference type="PROSITE" id="PS50930"/>
    </source>
</evidence>
<proteinExistence type="predicted"/>
<feature type="modified residue" description="4-aspartylphosphate" evidence="3">
    <location>
        <position position="54"/>
    </location>
</feature>
<dbReference type="GO" id="GO:0003677">
    <property type="term" value="F:DNA binding"/>
    <property type="evidence" value="ECO:0007669"/>
    <property type="project" value="UniProtKB-KW"/>
</dbReference>
<organism evidence="6">
    <name type="scientific">Desulfitobacterium hafniense</name>
    <name type="common">Desulfitobacterium frappieri</name>
    <dbReference type="NCBI Taxonomy" id="49338"/>
    <lineage>
        <taxon>Bacteria</taxon>
        <taxon>Bacillati</taxon>
        <taxon>Bacillota</taxon>
        <taxon>Clostridia</taxon>
        <taxon>Eubacteriales</taxon>
        <taxon>Desulfitobacteriaceae</taxon>
        <taxon>Desulfitobacterium</taxon>
    </lineage>
</organism>
<dbReference type="InterPro" id="IPR007492">
    <property type="entry name" value="LytTR_DNA-bd_dom"/>
</dbReference>
<dbReference type="RefSeq" id="WP_208926639.1">
    <property type="nucleotide sequence ID" value="NZ_LK996017.1"/>
</dbReference>
<dbReference type="PROSITE" id="PS50930">
    <property type="entry name" value="HTH_LYTTR"/>
    <property type="match status" value="1"/>
</dbReference>
<dbReference type="PATRIC" id="fig|49338.4.peg.5473"/>
<dbReference type="SMART" id="SM00448">
    <property type="entry name" value="REC"/>
    <property type="match status" value="1"/>
</dbReference>
<evidence type="ECO:0000256" key="1">
    <source>
        <dbReference type="ARBA" id="ARBA00018672"/>
    </source>
</evidence>
<evidence type="ECO:0000313" key="6">
    <source>
        <dbReference type="EMBL" id="CDX04972.1"/>
    </source>
</evidence>
<comment type="function">
    <text evidence="2">May play the central regulatory role in sporulation. It may be an element of the effector pathway responsible for the activation of sporulation genes in response to nutritional stress. Spo0A may act in concert with spo0H (a sigma factor) to control the expression of some genes that are critical to the sporulation process.</text>
</comment>
<dbReference type="EMBL" id="LK996017">
    <property type="protein sequence ID" value="CDX04972.1"/>
    <property type="molecule type" value="Genomic_DNA"/>
</dbReference>
<feature type="domain" description="HTH LytTR-type" evidence="5">
    <location>
        <begin position="128"/>
        <end position="227"/>
    </location>
</feature>
<name>A0A098B9D1_DESHA</name>
<evidence type="ECO:0000256" key="3">
    <source>
        <dbReference type="PROSITE-ProRule" id="PRU00169"/>
    </source>
</evidence>
<dbReference type="InterPro" id="IPR046947">
    <property type="entry name" value="LytR-like"/>
</dbReference>
<dbReference type="SMART" id="SM00850">
    <property type="entry name" value="LytTR"/>
    <property type="match status" value="1"/>
</dbReference>
<dbReference type="PANTHER" id="PTHR37299">
    <property type="entry name" value="TRANSCRIPTIONAL REGULATOR-RELATED"/>
    <property type="match status" value="1"/>
</dbReference>
<keyword evidence="6" id="KW-0238">DNA-binding</keyword>
<feature type="domain" description="Response regulatory" evidence="4">
    <location>
        <begin position="3"/>
        <end position="117"/>
    </location>
</feature>
<dbReference type="Gene3D" id="2.40.50.1020">
    <property type="entry name" value="LytTr DNA-binding domain"/>
    <property type="match status" value="1"/>
</dbReference>
<keyword evidence="3" id="KW-0597">Phosphoprotein</keyword>
<dbReference type="AlphaFoldDB" id="A0A098B9D1"/>
<dbReference type="InterPro" id="IPR001789">
    <property type="entry name" value="Sig_transdc_resp-reg_receiver"/>
</dbReference>
<accession>A0A098B9D1</accession>
<gene>
    <name evidence="6" type="ORF">DPCES_5086</name>
</gene>
<dbReference type="PROSITE" id="PS50110">
    <property type="entry name" value="RESPONSE_REGULATORY"/>
    <property type="match status" value="1"/>
</dbReference>
<dbReference type="InterPro" id="IPR011006">
    <property type="entry name" value="CheY-like_superfamily"/>
</dbReference>
<dbReference type="SUPFAM" id="SSF52172">
    <property type="entry name" value="CheY-like"/>
    <property type="match status" value="1"/>
</dbReference>
<reference evidence="6" key="1">
    <citation type="submission" date="2014-07" db="EMBL/GenBank/DDBJ databases">
        <authorList>
            <person name="Hornung V.Bastian."/>
        </authorList>
    </citation>
    <scope>NUCLEOTIDE SEQUENCE</scope>
    <source>
        <strain evidence="6">PCE-S</strain>
    </source>
</reference>
<dbReference type="PANTHER" id="PTHR37299:SF1">
    <property type="entry name" value="STAGE 0 SPORULATION PROTEIN A HOMOLOG"/>
    <property type="match status" value="1"/>
</dbReference>
<evidence type="ECO:0000256" key="2">
    <source>
        <dbReference type="ARBA" id="ARBA00024867"/>
    </source>
</evidence>
<sequence>MLKIAICDNEALIANQIASAVEKSLPGINLRKDIFSDPDSLLNCPKAYDIALLDIALEKGNGIELAKQLNRLNPACKIIYVTNYLNYATKVYDSEHIYFVLKSDLDQHLPQALQKAISLLEKENSEFIAIEQKGKIITIKQRDILYIERRKRTTYINCQEDIFLTSEPLPSLEAQLLSPPFSRCHNSYLVNFSYVKHLRRTEILLHSKTSLPVSRAYWENIKNSFAKFIGTTL</sequence>
<dbReference type="Pfam" id="PF00072">
    <property type="entry name" value="Response_reg"/>
    <property type="match status" value="1"/>
</dbReference>
<evidence type="ECO:0000259" key="4">
    <source>
        <dbReference type="PROSITE" id="PS50110"/>
    </source>
</evidence>
<dbReference type="Gene3D" id="3.40.50.2300">
    <property type="match status" value="1"/>
</dbReference>
<protein>
    <recommendedName>
        <fullName evidence="1">Stage 0 sporulation protein A homolog</fullName>
    </recommendedName>
</protein>
<dbReference type="GO" id="GO:0000156">
    <property type="term" value="F:phosphorelay response regulator activity"/>
    <property type="evidence" value="ECO:0007669"/>
    <property type="project" value="InterPro"/>
</dbReference>